<dbReference type="SUPFAM" id="SSF53474">
    <property type="entry name" value="alpha/beta-Hydrolases"/>
    <property type="match status" value="1"/>
</dbReference>
<evidence type="ECO:0000256" key="4">
    <source>
        <dbReference type="ARBA" id="ARBA00022825"/>
    </source>
</evidence>
<dbReference type="PANTHER" id="PTHR11757:SF19">
    <property type="entry name" value="PROLYL ENDOPEPTIDASE-LIKE"/>
    <property type="match status" value="1"/>
</dbReference>
<protein>
    <submittedName>
        <fullName evidence="7">S9 family peptidase</fullName>
    </submittedName>
</protein>
<dbReference type="Gene3D" id="3.40.50.1820">
    <property type="entry name" value="alpha/beta hydrolase"/>
    <property type="match status" value="1"/>
</dbReference>
<dbReference type="Pfam" id="PF00326">
    <property type="entry name" value="Peptidase_S9"/>
    <property type="match status" value="1"/>
</dbReference>
<evidence type="ECO:0000313" key="8">
    <source>
        <dbReference type="Proteomes" id="UP000761264"/>
    </source>
</evidence>
<evidence type="ECO:0000313" key="7">
    <source>
        <dbReference type="EMBL" id="NIA69181.1"/>
    </source>
</evidence>
<accession>A0A967C2D1</accession>
<organism evidence="7 8">
    <name type="scientific">Pelagibius litoralis</name>
    <dbReference type="NCBI Taxonomy" id="374515"/>
    <lineage>
        <taxon>Bacteria</taxon>
        <taxon>Pseudomonadati</taxon>
        <taxon>Pseudomonadota</taxon>
        <taxon>Alphaproteobacteria</taxon>
        <taxon>Rhodospirillales</taxon>
        <taxon>Rhodovibrionaceae</taxon>
        <taxon>Pelagibius</taxon>
    </lineage>
</organism>
<name>A0A967C2D1_9PROT</name>
<dbReference type="InterPro" id="IPR023302">
    <property type="entry name" value="Pept_S9A_N"/>
</dbReference>
<keyword evidence="8" id="KW-1185">Reference proteome</keyword>
<comment type="caution">
    <text evidence="7">The sequence shown here is derived from an EMBL/GenBank/DDBJ whole genome shotgun (WGS) entry which is preliminary data.</text>
</comment>
<dbReference type="Pfam" id="PF02897">
    <property type="entry name" value="Peptidase_S9_N"/>
    <property type="match status" value="1"/>
</dbReference>
<feature type="domain" description="Peptidase S9A N-terminal" evidence="6">
    <location>
        <begin position="20"/>
        <end position="423"/>
    </location>
</feature>
<dbReference type="GO" id="GO:0006508">
    <property type="term" value="P:proteolysis"/>
    <property type="evidence" value="ECO:0007669"/>
    <property type="project" value="UniProtKB-KW"/>
</dbReference>
<keyword evidence="3" id="KW-0378">Hydrolase</keyword>
<evidence type="ECO:0000256" key="1">
    <source>
        <dbReference type="ARBA" id="ARBA00005228"/>
    </source>
</evidence>
<sequence length="707" mass="77658">MSPDTSESRRTVAPTAAVHPKTFTFHGVTREDPYAWLRADNWREVMTDPGVLGEEIRAYLEAENAYTKAGMAATESQQAALFAEMKARLKEDDSSVPSPDGGYAYYHRYEVGGQHPVFCRKVLGKETEEILLDGNREAEGESFFRVIACEHSPDHRFLAYAADRNGSEQYVVSFKDLQSGTKLSDILAGAQGSIAWANDGKTLFYVTLDAEHRPSKVFRHRLGSDPAEDVLVYAEPDPGFFIGLDVSESRRFIVISAHDHTTSEVRVISADRPEEAPRLIAARDSGVEYEVSDQGERFVILTNADDAIDFKIVEAPLDNPARSAWKDLVPHRPGCLILSLLTFKDYLVRLEREDGVPRAVITTLADNAEHAVAFDEQAYSLGLLPGYLYDTNMLRFVYSSLTTPMRTYDYSMDKRERVLLKEQEIPSGHNPGDYVSERVFATGHDDAEIPISLVRHSTTPVDGSAPVLLYGYGAYGHATPAGFSANRFSLIDRGFIYAIAHVRGGTDKGYGWYLDGKLANKANSFRDFVSAGEALVARGLTRKGRIVAHGGSAGGLLVGAAVNMAPDLFGGVIAEVPFVDVLTTMCDKELPLTPPEWPEWGNPIEDRQAYDTIAAYSPYDNVAAKDYPAILVTAGLTDPRVTYWEPAKWVAKLRALKTGNNPLFLKTNMSAGHGGAAGRFDKLIEVALAYSFALMLCGAESGQRPGR</sequence>
<dbReference type="Gene3D" id="2.130.10.120">
    <property type="entry name" value="Prolyl oligopeptidase, N-terminal domain"/>
    <property type="match status" value="1"/>
</dbReference>
<evidence type="ECO:0000259" key="5">
    <source>
        <dbReference type="Pfam" id="PF00326"/>
    </source>
</evidence>
<dbReference type="PANTHER" id="PTHR11757">
    <property type="entry name" value="PROTEASE FAMILY S9A OLIGOPEPTIDASE"/>
    <property type="match status" value="1"/>
</dbReference>
<dbReference type="Proteomes" id="UP000761264">
    <property type="component" value="Unassembled WGS sequence"/>
</dbReference>
<dbReference type="AlphaFoldDB" id="A0A967C2D1"/>
<feature type="domain" description="Peptidase S9 prolyl oligopeptidase catalytic" evidence="5">
    <location>
        <begin position="483"/>
        <end position="694"/>
    </location>
</feature>
<keyword evidence="2" id="KW-0645">Protease</keyword>
<dbReference type="GO" id="GO:0004252">
    <property type="term" value="F:serine-type endopeptidase activity"/>
    <property type="evidence" value="ECO:0007669"/>
    <property type="project" value="InterPro"/>
</dbReference>
<dbReference type="InterPro" id="IPR051543">
    <property type="entry name" value="Serine_Peptidase_S9A"/>
</dbReference>
<proteinExistence type="inferred from homology"/>
<evidence type="ECO:0000256" key="2">
    <source>
        <dbReference type="ARBA" id="ARBA00022670"/>
    </source>
</evidence>
<dbReference type="InterPro" id="IPR002471">
    <property type="entry name" value="Pept_S9_AS"/>
</dbReference>
<dbReference type="PROSITE" id="PS00708">
    <property type="entry name" value="PRO_ENDOPEP_SER"/>
    <property type="match status" value="1"/>
</dbReference>
<dbReference type="EMBL" id="JAAQPH010000007">
    <property type="protein sequence ID" value="NIA69181.1"/>
    <property type="molecule type" value="Genomic_DNA"/>
</dbReference>
<gene>
    <name evidence="7" type="ORF">HBA54_11330</name>
</gene>
<evidence type="ECO:0000259" key="6">
    <source>
        <dbReference type="Pfam" id="PF02897"/>
    </source>
</evidence>
<reference evidence="7" key="1">
    <citation type="submission" date="2020-03" db="EMBL/GenBank/DDBJ databases">
        <title>Genome of Pelagibius litoralis DSM 21314T.</title>
        <authorList>
            <person name="Wang G."/>
        </authorList>
    </citation>
    <scope>NUCLEOTIDE SEQUENCE</scope>
    <source>
        <strain evidence="7">DSM 21314</strain>
    </source>
</reference>
<comment type="similarity">
    <text evidence="1">Belongs to the peptidase S9A family.</text>
</comment>
<keyword evidence="4" id="KW-0720">Serine protease</keyword>
<evidence type="ECO:0000256" key="3">
    <source>
        <dbReference type="ARBA" id="ARBA00022801"/>
    </source>
</evidence>
<dbReference type="InterPro" id="IPR029058">
    <property type="entry name" value="AB_hydrolase_fold"/>
</dbReference>
<dbReference type="InterPro" id="IPR002470">
    <property type="entry name" value="Peptidase_S9A"/>
</dbReference>
<dbReference type="PRINTS" id="PR00862">
    <property type="entry name" value="PROLIGOPTASE"/>
</dbReference>
<dbReference type="SUPFAM" id="SSF50993">
    <property type="entry name" value="Peptidase/esterase 'gauge' domain"/>
    <property type="match status" value="1"/>
</dbReference>
<dbReference type="InterPro" id="IPR001375">
    <property type="entry name" value="Peptidase_S9_cat"/>
</dbReference>